<comment type="caution">
    <text evidence="1">The sequence shown here is derived from an EMBL/GenBank/DDBJ whole genome shotgun (WGS) entry which is preliminary data.</text>
</comment>
<dbReference type="EMBL" id="JARVKM010000044">
    <property type="protein sequence ID" value="KAK9774099.1"/>
    <property type="molecule type" value="Genomic_DNA"/>
</dbReference>
<dbReference type="InterPro" id="IPR027417">
    <property type="entry name" value="P-loop_NTPase"/>
</dbReference>
<proteinExistence type="predicted"/>
<sequence length="266" mass="30030">MASRQLRPTTAQHANGKGYLLQSGRDKTARWQTHVDTFASGKYEEVDDNRVQHIHLSLGTRMQRRVGLQPDGTFTNPAYPILERLYYKYQWSEEFTKDYVASFTAETGLLVRDTISDATALCSTVSRAADSLVTGAYGALTDLILVDEASKIAEYEGWPWIAFYRGAIGKLMIGDIDQLQPSDRVITTREDARQYIVIDDGNSKDKPGQEPEATVMIRNAAVWLALCSNMDTGFAESYKLRNIEADSLLNLFLVSIHLEVRFEPWY</sequence>
<evidence type="ECO:0000313" key="2">
    <source>
        <dbReference type="Proteomes" id="UP001465668"/>
    </source>
</evidence>
<keyword evidence="2" id="KW-1185">Reference proteome</keyword>
<accession>A0ABR2XK82</accession>
<dbReference type="Proteomes" id="UP001465668">
    <property type="component" value="Unassembled WGS sequence"/>
</dbReference>
<dbReference type="Gene3D" id="3.40.50.300">
    <property type="entry name" value="P-loop containing nucleotide triphosphate hydrolases"/>
    <property type="match status" value="1"/>
</dbReference>
<reference evidence="1 2" key="1">
    <citation type="submission" date="2024-02" db="EMBL/GenBank/DDBJ databases">
        <title>First draft genome assembly of two strains of Seiridium cardinale.</title>
        <authorList>
            <person name="Emiliani G."/>
            <person name="Scali E."/>
        </authorList>
    </citation>
    <scope>NUCLEOTIDE SEQUENCE [LARGE SCALE GENOMIC DNA]</scope>
    <source>
        <strain evidence="1 2">BM-138-000479</strain>
    </source>
</reference>
<protein>
    <submittedName>
        <fullName evidence="1">Uncharacterized protein</fullName>
    </submittedName>
</protein>
<evidence type="ECO:0000313" key="1">
    <source>
        <dbReference type="EMBL" id="KAK9774099.1"/>
    </source>
</evidence>
<organism evidence="1 2">
    <name type="scientific">Seiridium cardinale</name>
    <dbReference type="NCBI Taxonomy" id="138064"/>
    <lineage>
        <taxon>Eukaryota</taxon>
        <taxon>Fungi</taxon>
        <taxon>Dikarya</taxon>
        <taxon>Ascomycota</taxon>
        <taxon>Pezizomycotina</taxon>
        <taxon>Sordariomycetes</taxon>
        <taxon>Xylariomycetidae</taxon>
        <taxon>Amphisphaeriales</taxon>
        <taxon>Sporocadaceae</taxon>
        <taxon>Seiridium</taxon>
    </lineage>
</organism>
<name>A0ABR2XK82_9PEZI</name>
<gene>
    <name evidence="1" type="ORF">SCAR479_09213</name>
</gene>